<proteinExistence type="predicted"/>
<sequence length="344" mass="36955">RGCAALAPTLADDRQAHKVLAELCLAPRAFDRALGYGLDAASPALCHFAGPPRWALIEAACVRIPNFRDIVTSAWMALPHAFRIAPCPELGPYLRAGFPNGWPAASTVPTSAQLMLAGDVAERAELWDAEEDARIRTLSALGLPTERSDWYALANGPRPDFNAADLIVLNGGMVIRRRPAMYLGEGVDRTHPELLRRLLDNLLEAYDHAAADAGDYRLTVESDTRVAFTVEGAQLLAETGQGGSASELTQLFTGTGHCRTNAKKHLSWLAAFCGTVSAQCWYDGYGYAQDFADMAPIGPVQSTGPADGTGYRAVLELDSEWLPPGTVLPRGLDRPALTDLRTAA</sequence>
<name>A0ABV8LLR0_9ACTN</name>
<protein>
    <submittedName>
        <fullName evidence="1">Uncharacterized protein</fullName>
    </submittedName>
</protein>
<feature type="non-terminal residue" evidence="1">
    <location>
        <position position="1"/>
    </location>
</feature>
<keyword evidence="2" id="KW-1185">Reference proteome</keyword>
<dbReference type="Gene3D" id="3.30.565.10">
    <property type="entry name" value="Histidine kinase-like ATPase, C-terminal domain"/>
    <property type="match status" value="1"/>
</dbReference>
<gene>
    <name evidence="1" type="ORF">ACFOZ4_14975</name>
</gene>
<evidence type="ECO:0000313" key="1">
    <source>
        <dbReference type="EMBL" id="MFC4131910.1"/>
    </source>
</evidence>
<dbReference type="EMBL" id="JBHSAY010000008">
    <property type="protein sequence ID" value="MFC4131910.1"/>
    <property type="molecule type" value="Genomic_DNA"/>
</dbReference>
<dbReference type="RefSeq" id="WP_382189960.1">
    <property type="nucleotide sequence ID" value="NZ_JBHSAY010000008.1"/>
</dbReference>
<dbReference type="InterPro" id="IPR036890">
    <property type="entry name" value="HATPase_C_sf"/>
</dbReference>
<evidence type="ECO:0000313" key="2">
    <source>
        <dbReference type="Proteomes" id="UP001595816"/>
    </source>
</evidence>
<comment type="caution">
    <text evidence="1">The sequence shown here is derived from an EMBL/GenBank/DDBJ whole genome shotgun (WGS) entry which is preliminary data.</text>
</comment>
<dbReference type="Proteomes" id="UP001595816">
    <property type="component" value="Unassembled WGS sequence"/>
</dbReference>
<reference evidence="2" key="1">
    <citation type="journal article" date="2019" name="Int. J. Syst. Evol. Microbiol.">
        <title>The Global Catalogue of Microorganisms (GCM) 10K type strain sequencing project: providing services to taxonomists for standard genome sequencing and annotation.</title>
        <authorList>
            <consortium name="The Broad Institute Genomics Platform"/>
            <consortium name="The Broad Institute Genome Sequencing Center for Infectious Disease"/>
            <person name="Wu L."/>
            <person name="Ma J."/>
        </authorList>
    </citation>
    <scope>NUCLEOTIDE SEQUENCE [LARGE SCALE GENOMIC DNA]</scope>
    <source>
        <strain evidence="2">CGMCC 4.7289</strain>
    </source>
</reference>
<accession>A0ABV8LLR0</accession>
<organism evidence="1 2">
    <name type="scientific">Hamadaea flava</name>
    <dbReference type="NCBI Taxonomy" id="1742688"/>
    <lineage>
        <taxon>Bacteria</taxon>
        <taxon>Bacillati</taxon>
        <taxon>Actinomycetota</taxon>
        <taxon>Actinomycetes</taxon>
        <taxon>Micromonosporales</taxon>
        <taxon>Micromonosporaceae</taxon>
        <taxon>Hamadaea</taxon>
    </lineage>
</organism>